<evidence type="ECO:0000256" key="1">
    <source>
        <dbReference type="SAM" id="MobiDB-lite"/>
    </source>
</evidence>
<accession>A0A919N6D9</accession>
<keyword evidence="3" id="KW-1185">Reference proteome</keyword>
<gene>
    <name evidence="2" type="ORF">Asi03nite_27550</name>
</gene>
<proteinExistence type="predicted"/>
<name>A0A919N6D9_9ACTN</name>
<evidence type="ECO:0000313" key="2">
    <source>
        <dbReference type="EMBL" id="GIF05217.1"/>
    </source>
</evidence>
<reference evidence="2" key="1">
    <citation type="submission" date="2021-01" db="EMBL/GenBank/DDBJ databases">
        <title>Whole genome shotgun sequence of Actinoplanes siamensis NBRC 109076.</title>
        <authorList>
            <person name="Komaki H."/>
            <person name="Tamura T."/>
        </authorList>
    </citation>
    <scope>NUCLEOTIDE SEQUENCE</scope>
    <source>
        <strain evidence="2">NBRC 109076</strain>
    </source>
</reference>
<organism evidence="2 3">
    <name type="scientific">Actinoplanes siamensis</name>
    <dbReference type="NCBI Taxonomy" id="1223317"/>
    <lineage>
        <taxon>Bacteria</taxon>
        <taxon>Bacillati</taxon>
        <taxon>Actinomycetota</taxon>
        <taxon>Actinomycetes</taxon>
        <taxon>Micromonosporales</taxon>
        <taxon>Micromonosporaceae</taxon>
        <taxon>Actinoplanes</taxon>
    </lineage>
</organism>
<dbReference type="Proteomes" id="UP000629619">
    <property type="component" value="Unassembled WGS sequence"/>
</dbReference>
<protein>
    <submittedName>
        <fullName evidence="2">Uncharacterized protein</fullName>
    </submittedName>
</protein>
<feature type="compositionally biased region" description="Low complexity" evidence="1">
    <location>
        <begin position="1"/>
        <end position="13"/>
    </location>
</feature>
<feature type="region of interest" description="Disordered" evidence="1">
    <location>
        <begin position="1"/>
        <end position="30"/>
    </location>
</feature>
<evidence type="ECO:0000313" key="3">
    <source>
        <dbReference type="Proteomes" id="UP000629619"/>
    </source>
</evidence>
<dbReference type="AlphaFoldDB" id="A0A919N6D9"/>
<comment type="caution">
    <text evidence="2">The sequence shown here is derived from an EMBL/GenBank/DDBJ whole genome shotgun (WGS) entry which is preliminary data.</text>
</comment>
<dbReference type="EMBL" id="BOMW01000024">
    <property type="protein sequence ID" value="GIF05217.1"/>
    <property type="molecule type" value="Genomic_DNA"/>
</dbReference>
<sequence length="81" mass="8921">MTTPGVTQTGTPVSEPNNWRGKGPHSMSRTSVSLIAAARSGEQAELHHVTRGVQRAADVARNNCHDAYHHLWDIRMILAHQ</sequence>